<reference evidence="9" key="1">
    <citation type="submission" date="2013-06" db="EMBL/GenBank/DDBJ databases">
        <title>Complete Genome Sequence of Hyperthermophilic Palaeococcus pacificus DY20341T, Isolated from a Deep-Sea Hydrothermal Sediments.</title>
        <authorList>
            <person name="Zeng X."/>
            <person name="Shao Z."/>
        </authorList>
    </citation>
    <scope>NUCLEOTIDE SEQUENCE [LARGE SCALE GENOMIC DNA]</scope>
    <source>
        <strain evidence="9">DY20341</strain>
    </source>
</reference>
<dbReference type="InterPro" id="IPR007208">
    <property type="entry name" value="MrpF/PhaF-like"/>
</dbReference>
<sequence length="84" mass="9301">MIGLEVYLVLIGIATLLSMYRFFKGPTTVDRLVAVDIMTTITTGLMVLFALYYKRAIFLDVALVYAVLAFLGVIAFARYLEGGL</sequence>
<feature type="transmembrane region" description="Helical" evidence="7">
    <location>
        <begin position="6"/>
        <end position="23"/>
    </location>
</feature>
<organism evidence="8 9">
    <name type="scientific">Palaeococcus pacificus DY20341</name>
    <dbReference type="NCBI Taxonomy" id="1343739"/>
    <lineage>
        <taxon>Archaea</taxon>
        <taxon>Methanobacteriati</taxon>
        <taxon>Methanobacteriota</taxon>
        <taxon>Thermococci</taxon>
        <taxon>Thermococcales</taxon>
        <taxon>Thermococcaceae</taxon>
        <taxon>Palaeococcus</taxon>
    </lineage>
</organism>
<dbReference type="PANTHER" id="PTHR34702">
    <property type="entry name" value="NA(+)/H(+) ANTIPORTER SUBUNIT F1"/>
    <property type="match status" value="1"/>
</dbReference>
<dbReference type="GeneID" id="24841602"/>
<evidence type="ECO:0000256" key="5">
    <source>
        <dbReference type="ARBA" id="ARBA00022989"/>
    </source>
</evidence>
<keyword evidence="6 7" id="KW-0472">Membrane</keyword>
<evidence type="ECO:0000256" key="6">
    <source>
        <dbReference type="ARBA" id="ARBA00023136"/>
    </source>
</evidence>
<dbReference type="GO" id="GO:0015385">
    <property type="term" value="F:sodium:proton antiporter activity"/>
    <property type="evidence" value="ECO:0007669"/>
    <property type="project" value="TreeGrafter"/>
</dbReference>
<dbReference type="HOGENOM" id="CLU_125825_2_2_2"/>
<protein>
    <submittedName>
        <fullName evidence="8">Cation:proton antiporter</fullName>
    </submittedName>
</protein>
<evidence type="ECO:0000256" key="7">
    <source>
        <dbReference type="SAM" id="Phobius"/>
    </source>
</evidence>
<dbReference type="Pfam" id="PF04066">
    <property type="entry name" value="MrpF_PhaF"/>
    <property type="match status" value="1"/>
</dbReference>
<name>A0A075LSG0_9EURY</name>
<dbReference type="STRING" id="1343739.PAP_02360"/>
<keyword evidence="3" id="KW-1003">Cell membrane</keyword>
<keyword evidence="5 7" id="KW-1133">Transmembrane helix</keyword>
<dbReference type="PANTHER" id="PTHR34702:SF1">
    <property type="entry name" value="NA(+)_H(+) ANTIPORTER SUBUNIT F"/>
    <property type="match status" value="1"/>
</dbReference>
<dbReference type="KEGG" id="ppac:PAP_02360"/>
<dbReference type="EMBL" id="CP006019">
    <property type="protein sequence ID" value="AIF68902.1"/>
    <property type="molecule type" value="Genomic_DNA"/>
</dbReference>
<dbReference type="OrthoDB" id="84883at2157"/>
<evidence type="ECO:0000313" key="9">
    <source>
        <dbReference type="Proteomes" id="UP000027981"/>
    </source>
</evidence>
<dbReference type="Proteomes" id="UP000027981">
    <property type="component" value="Chromosome"/>
</dbReference>
<keyword evidence="9" id="KW-1185">Reference proteome</keyword>
<evidence type="ECO:0000256" key="2">
    <source>
        <dbReference type="ARBA" id="ARBA00022448"/>
    </source>
</evidence>
<dbReference type="AlphaFoldDB" id="A0A075LSG0"/>
<reference evidence="8 9" key="2">
    <citation type="journal article" date="2015" name="Genome Announc.">
        <title>Complete Genome Sequence of Hyperthermophilic Piezophilic Archaeon Palaeococcus pacificus DY20341T, Isolated from Deep-Sea Hydrothermal Sediments.</title>
        <authorList>
            <person name="Zeng X."/>
            <person name="Jebbar M."/>
            <person name="Shao Z."/>
        </authorList>
    </citation>
    <scope>NUCLEOTIDE SEQUENCE [LARGE SCALE GENOMIC DNA]</scope>
    <source>
        <strain evidence="8 9">DY20341</strain>
    </source>
</reference>
<keyword evidence="2" id="KW-0813">Transport</keyword>
<dbReference type="eggNOG" id="arCOG03121">
    <property type="taxonomic scope" value="Archaea"/>
</dbReference>
<evidence type="ECO:0000256" key="1">
    <source>
        <dbReference type="ARBA" id="ARBA00004651"/>
    </source>
</evidence>
<dbReference type="RefSeq" id="WP_048164514.1">
    <property type="nucleotide sequence ID" value="NZ_CP006019.1"/>
</dbReference>
<feature type="transmembrane region" description="Helical" evidence="7">
    <location>
        <begin position="32"/>
        <end position="51"/>
    </location>
</feature>
<evidence type="ECO:0000256" key="3">
    <source>
        <dbReference type="ARBA" id="ARBA00022475"/>
    </source>
</evidence>
<accession>A0A075LSG0</accession>
<dbReference type="GO" id="GO:0005886">
    <property type="term" value="C:plasma membrane"/>
    <property type="evidence" value="ECO:0007669"/>
    <property type="project" value="UniProtKB-SubCell"/>
</dbReference>
<comment type="subcellular location">
    <subcellularLocation>
        <location evidence="1">Cell membrane</location>
        <topology evidence="1">Multi-pass membrane protein</topology>
    </subcellularLocation>
</comment>
<evidence type="ECO:0000256" key="4">
    <source>
        <dbReference type="ARBA" id="ARBA00022692"/>
    </source>
</evidence>
<evidence type="ECO:0000313" key="8">
    <source>
        <dbReference type="EMBL" id="AIF68902.1"/>
    </source>
</evidence>
<keyword evidence="4 7" id="KW-0812">Transmembrane</keyword>
<feature type="transmembrane region" description="Helical" evidence="7">
    <location>
        <begin position="57"/>
        <end position="80"/>
    </location>
</feature>
<proteinExistence type="predicted"/>
<dbReference type="NCBIfam" id="NF009250">
    <property type="entry name" value="PRK12604.1"/>
    <property type="match status" value="1"/>
</dbReference>
<gene>
    <name evidence="8" type="ORF">PAP_02360</name>
</gene>